<keyword evidence="3" id="KW-0378">Hydrolase</keyword>
<dbReference type="PANTHER" id="PTHR22748">
    <property type="entry name" value="AP ENDONUCLEASE"/>
    <property type="match status" value="1"/>
</dbReference>
<keyword evidence="4 5" id="KW-0460">Magnesium</keyword>
<keyword evidence="2 5" id="KW-0479">Metal-binding</keyword>
<dbReference type="GO" id="GO:0003906">
    <property type="term" value="F:DNA-(apurinic or apyrimidinic site) endonuclease activity"/>
    <property type="evidence" value="ECO:0007669"/>
    <property type="project" value="TreeGrafter"/>
</dbReference>
<dbReference type="OrthoDB" id="391817at2759"/>
<name>A0A565C8Y5_9BRAS</name>
<dbReference type="AlphaFoldDB" id="A0A565C8Y5"/>
<evidence type="ECO:0000256" key="5">
    <source>
        <dbReference type="PIRSR" id="PIRSR604808-2"/>
    </source>
</evidence>
<evidence type="ECO:0000313" key="8">
    <source>
        <dbReference type="Proteomes" id="UP000489600"/>
    </source>
</evidence>
<evidence type="ECO:0000313" key="7">
    <source>
        <dbReference type="EMBL" id="VVB10077.1"/>
    </source>
</evidence>
<evidence type="ECO:0000256" key="4">
    <source>
        <dbReference type="ARBA" id="ARBA00022842"/>
    </source>
</evidence>
<reference evidence="7" key="1">
    <citation type="submission" date="2019-07" db="EMBL/GenBank/DDBJ databases">
        <authorList>
            <person name="Dittberner H."/>
        </authorList>
    </citation>
    <scope>NUCLEOTIDE SEQUENCE [LARGE SCALE GENOMIC DNA]</scope>
</reference>
<dbReference type="GO" id="GO:0046872">
    <property type="term" value="F:metal ion binding"/>
    <property type="evidence" value="ECO:0007669"/>
    <property type="project" value="UniProtKB-KW"/>
</dbReference>
<protein>
    <recommendedName>
        <fullName evidence="6">Endonuclease/exonuclease/phosphatase domain-containing protein</fullName>
    </recommendedName>
</protein>
<evidence type="ECO:0000256" key="3">
    <source>
        <dbReference type="ARBA" id="ARBA00022801"/>
    </source>
</evidence>
<comment type="cofactor">
    <cofactor evidence="5">
        <name>Mg(2+)</name>
        <dbReference type="ChEBI" id="CHEBI:18420"/>
    </cofactor>
    <cofactor evidence="5">
        <name>Mn(2+)</name>
        <dbReference type="ChEBI" id="CHEBI:29035"/>
    </cofactor>
    <text evidence="5">Probably binds two magnesium or manganese ions per subunit.</text>
</comment>
<dbReference type="Pfam" id="PF03372">
    <property type="entry name" value="Exo_endo_phos"/>
    <property type="match status" value="1"/>
</dbReference>
<accession>A0A565C8Y5</accession>
<comment type="similarity">
    <text evidence="1">Belongs to the DNA repair enzymes AP/ExoA family.</text>
</comment>
<dbReference type="Gene3D" id="3.60.10.10">
    <property type="entry name" value="Endonuclease/exonuclease/phosphatase"/>
    <property type="match status" value="1"/>
</dbReference>
<gene>
    <name evidence="7" type="ORF">ANE_LOCUS20521</name>
</gene>
<dbReference type="InterPro" id="IPR004808">
    <property type="entry name" value="AP_endonuc_1"/>
</dbReference>
<dbReference type="PANTHER" id="PTHR22748:SF4">
    <property type="entry name" value="DNA-(APURINIC OR APYRIMIDINIC SITE) ENDONUCLEASE 2"/>
    <property type="match status" value="1"/>
</dbReference>
<dbReference type="GO" id="GO:0005634">
    <property type="term" value="C:nucleus"/>
    <property type="evidence" value="ECO:0007669"/>
    <property type="project" value="TreeGrafter"/>
</dbReference>
<evidence type="ECO:0000256" key="2">
    <source>
        <dbReference type="ARBA" id="ARBA00022723"/>
    </source>
</evidence>
<dbReference type="Proteomes" id="UP000489600">
    <property type="component" value="Unassembled WGS sequence"/>
</dbReference>
<dbReference type="GO" id="GO:0008311">
    <property type="term" value="F:double-stranded DNA 3'-5' DNA exonuclease activity"/>
    <property type="evidence" value="ECO:0007669"/>
    <property type="project" value="TreeGrafter"/>
</dbReference>
<evidence type="ECO:0000259" key="6">
    <source>
        <dbReference type="Pfam" id="PF03372"/>
    </source>
</evidence>
<dbReference type="EMBL" id="CABITT030000007">
    <property type="protein sequence ID" value="VVB10077.1"/>
    <property type="molecule type" value="Genomic_DNA"/>
</dbReference>
<keyword evidence="5" id="KW-0464">Manganese</keyword>
<feature type="binding site" evidence="5">
    <location>
        <position position="7"/>
    </location>
    <ligand>
        <name>Mg(2+)</name>
        <dbReference type="ChEBI" id="CHEBI:18420"/>
        <label>1</label>
    </ligand>
</feature>
<dbReference type="InterPro" id="IPR036691">
    <property type="entry name" value="Endo/exonu/phosph_ase_sf"/>
</dbReference>
<proteinExistence type="inferred from homology"/>
<feature type="binding site" evidence="5">
    <location>
        <position position="37"/>
    </location>
    <ligand>
        <name>Mg(2+)</name>
        <dbReference type="ChEBI" id="CHEBI:18420"/>
        <label>1</label>
    </ligand>
</feature>
<organism evidence="7 8">
    <name type="scientific">Arabis nemorensis</name>
    <dbReference type="NCBI Taxonomy" id="586526"/>
    <lineage>
        <taxon>Eukaryota</taxon>
        <taxon>Viridiplantae</taxon>
        <taxon>Streptophyta</taxon>
        <taxon>Embryophyta</taxon>
        <taxon>Tracheophyta</taxon>
        <taxon>Spermatophyta</taxon>
        <taxon>Magnoliopsida</taxon>
        <taxon>eudicotyledons</taxon>
        <taxon>Gunneridae</taxon>
        <taxon>Pentapetalae</taxon>
        <taxon>rosids</taxon>
        <taxon>malvids</taxon>
        <taxon>Brassicales</taxon>
        <taxon>Brassicaceae</taxon>
        <taxon>Arabideae</taxon>
        <taxon>Arabis</taxon>
    </lineage>
</organism>
<evidence type="ECO:0000256" key="1">
    <source>
        <dbReference type="ARBA" id="ARBA00007092"/>
    </source>
</evidence>
<dbReference type="SUPFAM" id="SSF56219">
    <property type="entry name" value="DNase I-like"/>
    <property type="match status" value="1"/>
</dbReference>
<sequence length="133" mass="15100">MKLVTYNVNGLKQRVSQFDSLIKLLDSFDADIICFQETKLRRQELTADLTIADGYESFFSCTRTCEKGRTGYSGVATFCRVKSATSSCEIALPVAAEEGFTGLVTSNSRGVKIRSYDHNKWYQSYVRILNLRW</sequence>
<dbReference type="InterPro" id="IPR005135">
    <property type="entry name" value="Endo/exonuclease/phosphatase"/>
</dbReference>
<keyword evidence="8" id="KW-1185">Reference proteome</keyword>
<dbReference type="GO" id="GO:0006284">
    <property type="term" value="P:base-excision repair"/>
    <property type="evidence" value="ECO:0007669"/>
    <property type="project" value="TreeGrafter"/>
</dbReference>
<dbReference type="GO" id="GO:0008081">
    <property type="term" value="F:phosphoric diester hydrolase activity"/>
    <property type="evidence" value="ECO:0007669"/>
    <property type="project" value="TreeGrafter"/>
</dbReference>
<comment type="caution">
    <text evidence="7">The sequence shown here is derived from an EMBL/GenBank/DDBJ whole genome shotgun (WGS) entry which is preliminary data.</text>
</comment>
<feature type="domain" description="Endonuclease/exonuclease/phosphatase" evidence="6">
    <location>
        <begin position="4"/>
        <end position="82"/>
    </location>
</feature>